<dbReference type="Pfam" id="PF13923">
    <property type="entry name" value="zf-C3HC4_2"/>
    <property type="match status" value="1"/>
</dbReference>
<dbReference type="AlphaFoldDB" id="A0A5A8EKD2"/>
<comment type="pathway">
    <text evidence="2">Protein modification; protein ubiquitination.</text>
</comment>
<sequence length="376" mass="40288">MHKAHKATPYEEAFARLSSVALQRKPRPLPEGREVTIQLGKLDDELRCPICRDVLKHTHVVMQCMHRFCRRCIERAVRASHCCPFCRESIPSRRSTRPDKAFDGLIGLLYPDLDVYEAEEERRLEDFSRSFSANAAAIATSVPSPMPSPFPDTPSSAGQQRKSSSAPEAASLPGASASRARTAPKRPRAGDGAAESAAKRPATVAKAAGSQKGQVPADQAAATAATAARAAAAERPRPSADSSSARPFAPFRIMPVALEGSRLAQVPGRLNRVKITLPTVTVATLEQHVLDRTCAALPAGLVKELFAGKRPIVCFFEPVEGGVLVSALPSLGARRIGEACGIQSRELESDIPTIGCRFCLASEVERLPRAATARMA</sequence>
<evidence type="ECO:0000256" key="3">
    <source>
        <dbReference type="ARBA" id="ARBA00012483"/>
    </source>
</evidence>
<evidence type="ECO:0000256" key="6">
    <source>
        <dbReference type="ARBA" id="ARBA00022771"/>
    </source>
</evidence>
<evidence type="ECO:0000256" key="1">
    <source>
        <dbReference type="ARBA" id="ARBA00000900"/>
    </source>
</evidence>
<evidence type="ECO:0000256" key="8">
    <source>
        <dbReference type="PROSITE-ProRule" id="PRU00175"/>
    </source>
</evidence>
<dbReference type="SUPFAM" id="SSF57850">
    <property type="entry name" value="RING/U-box"/>
    <property type="match status" value="1"/>
</dbReference>
<keyword evidence="6 8" id="KW-0863">Zinc-finger</keyword>
<proteinExistence type="predicted"/>
<dbReference type="InterPro" id="IPR017907">
    <property type="entry name" value="Znf_RING_CS"/>
</dbReference>
<dbReference type="InterPro" id="IPR013083">
    <property type="entry name" value="Znf_RING/FYVE/PHD"/>
</dbReference>
<dbReference type="PANTHER" id="PTHR46076:SF3">
    <property type="entry name" value="E3 UBIQUITIN-PROTEIN LIGASE RING1"/>
    <property type="match status" value="1"/>
</dbReference>
<name>A0A5A8EKD2_CAFRO</name>
<dbReference type="InterPro" id="IPR001841">
    <property type="entry name" value="Znf_RING"/>
</dbReference>
<dbReference type="InterPro" id="IPR043540">
    <property type="entry name" value="RING1/RING2"/>
</dbReference>
<protein>
    <recommendedName>
        <fullName evidence="3">RING-type E3 ubiquitin transferase</fullName>
        <ecNumber evidence="3">2.3.2.27</ecNumber>
    </recommendedName>
</protein>
<dbReference type="GO" id="GO:0008270">
    <property type="term" value="F:zinc ion binding"/>
    <property type="evidence" value="ECO:0007669"/>
    <property type="project" value="UniProtKB-KW"/>
</dbReference>
<comment type="caution">
    <text evidence="11">The sequence shown here is derived from an EMBL/GenBank/DDBJ whole genome shotgun (WGS) entry which is preliminary data.</text>
</comment>
<evidence type="ECO:0000256" key="9">
    <source>
        <dbReference type="SAM" id="MobiDB-lite"/>
    </source>
</evidence>
<evidence type="ECO:0000256" key="4">
    <source>
        <dbReference type="ARBA" id="ARBA00022679"/>
    </source>
</evidence>
<dbReference type="OrthoDB" id="337575at2759"/>
<organism evidence="11 12">
    <name type="scientific">Cafeteria roenbergensis</name>
    <name type="common">Marine flagellate</name>
    <dbReference type="NCBI Taxonomy" id="33653"/>
    <lineage>
        <taxon>Eukaryota</taxon>
        <taxon>Sar</taxon>
        <taxon>Stramenopiles</taxon>
        <taxon>Bigyra</taxon>
        <taxon>Opalozoa</taxon>
        <taxon>Bicosoecida</taxon>
        <taxon>Cafeteriaceae</taxon>
        <taxon>Cafeteria</taxon>
    </lineage>
</organism>
<evidence type="ECO:0000256" key="2">
    <source>
        <dbReference type="ARBA" id="ARBA00004906"/>
    </source>
</evidence>
<evidence type="ECO:0000256" key="5">
    <source>
        <dbReference type="ARBA" id="ARBA00022723"/>
    </source>
</evidence>
<dbReference type="SMART" id="SM00184">
    <property type="entry name" value="RING"/>
    <property type="match status" value="1"/>
</dbReference>
<feature type="compositionally biased region" description="Low complexity" evidence="9">
    <location>
        <begin position="199"/>
        <end position="208"/>
    </location>
</feature>
<dbReference type="GO" id="GO:0003682">
    <property type="term" value="F:chromatin binding"/>
    <property type="evidence" value="ECO:0007669"/>
    <property type="project" value="TreeGrafter"/>
</dbReference>
<gene>
    <name evidence="11" type="ORF">FNF27_01437</name>
</gene>
<feature type="compositionally biased region" description="Polar residues" evidence="9">
    <location>
        <begin position="157"/>
        <end position="166"/>
    </location>
</feature>
<accession>A0A5A8EKD2</accession>
<reference evidence="11 12" key="1">
    <citation type="submission" date="2019-07" db="EMBL/GenBank/DDBJ databases">
        <title>Genomes of Cafeteria roenbergensis.</title>
        <authorList>
            <person name="Fischer M.G."/>
            <person name="Hackl T."/>
            <person name="Roman M."/>
        </authorList>
    </citation>
    <scope>NUCLEOTIDE SEQUENCE [LARGE SCALE GENOMIC DNA]</scope>
    <source>
        <strain evidence="11 12">E4-10P</strain>
    </source>
</reference>
<dbReference type="Gene3D" id="3.30.40.10">
    <property type="entry name" value="Zinc/RING finger domain, C3HC4 (zinc finger)"/>
    <property type="match status" value="1"/>
</dbReference>
<evidence type="ECO:0000313" key="12">
    <source>
        <dbReference type="Proteomes" id="UP000322899"/>
    </source>
</evidence>
<dbReference type="EMBL" id="VLTO01000005">
    <property type="protein sequence ID" value="KAA0177107.1"/>
    <property type="molecule type" value="Genomic_DNA"/>
</dbReference>
<dbReference type="Proteomes" id="UP000322899">
    <property type="component" value="Unassembled WGS sequence"/>
</dbReference>
<evidence type="ECO:0000313" key="11">
    <source>
        <dbReference type="EMBL" id="KAA0177107.1"/>
    </source>
</evidence>
<keyword evidence="7" id="KW-0862">Zinc</keyword>
<feature type="region of interest" description="Disordered" evidence="9">
    <location>
        <begin position="140"/>
        <end position="246"/>
    </location>
</feature>
<dbReference type="PANTHER" id="PTHR46076">
    <property type="entry name" value="E3 UBIQUITIN-PROTEIN LIGASE RING1 / RING 2 FAMILY MEMBER"/>
    <property type="match status" value="1"/>
</dbReference>
<dbReference type="GO" id="GO:0000151">
    <property type="term" value="C:ubiquitin ligase complex"/>
    <property type="evidence" value="ECO:0007669"/>
    <property type="project" value="InterPro"/>
</dbReference>
<feature type="compositionally biased region" description="Low complexity" evidence="9">
    <location>
        <begin position="217"/>
        <end position="231"/>
    </location>
</feature>
<comment type="catalytic activity">
    <reaction evidence="1">
        <text>S-ubiquitinyl-[E2 ubiquitin-conjugating enzyme]-L-cysteine + [acceptor protein]-L-lysine = [E2 ubiquitin-conjugating enzyme]-L-cysteine + N(6)-ubiquitinyl-[acceptor protein]-L-lysine.</text>
        <dbReference type="EC" id="2.3.2.27"/>
    </reaction>
</comment>
<dbReference type="EC" id="2.3.2.27" evidence="3"/>
<feature type="domain" description="RING-type" evidence="10">
    <location>
        <begin position="48"/>
        <end position="87"/>
    </location>
</feature>
<evidence type="ECO:0000259" key="10">
    <source>
        <dbReference type="PROSITE" id="PS50089"/>
    </source>
</evidence>
<dbReference type="PROSITE" id="PS00518">
    <property type="entry name" value="ZF_RING_1"/>
    <property type="match status" value="1"/>
</dbReference>
<dbReference type="GO" id="GO:0061630">
    <property type="term" value="F:ubiquitin protein ligase activity"/>
    <property type="evidence" value="ECO:0007669"/>
    <property type="project" value="UniProtKB-EC"/>
</dbReference>
<dbReference type="PROSITE" id="PS50089">
    <property type="entry name" value="ZF_RING_2"/>
    <property type="match status" value="1"/>
</dbReference>
<dbReference type="GO" id="GO:0031519">
    <property type="term" value="C:PcG protein complex"/>
    <property type="evidence" value="ECO:0007669"/>
    <property type="project" value="TreeGrafter"/>
</dbReference>
<keyword evidence="4" id="KW-0808">Transferase</keyword>
<evidence type="ECO:0000256" key="7">
    <source>
        <dbReference type="ARBA" id="ARBA00022833"/>
    </source>
</evidence>
<keyword evidence="5" id="KW-0479">Metal-binding</keyword>